<feature type="domain" description="DDH" evidence="1">
    <location>
        <begin position="15"/>
        <end position="154"/>
    </location>
</feature>
<evidence type="ECO:0000259" key="2">
    <source>
        <dbReference type="Pfam" id="PF02272"/>
    </source>
</evidence>
<dbReference type="SUPFAM" id="SSF64182">
    <property type="entry name" value="DHH phosphoesterases"/>
    <property type="match status" value="1"/>
</dbReference>
<evidence type="ECO:0000313" key="3">
    <source>
        <dbReference type="EMBL" id="ABC78552.1"/>
    </source>
</evidence>
<keyword evidence="4" id="KW-1185">Reference proteome</keyword>
<dbReference type="InterPro" id="IPR003156">
    <property type="entry name" value="DHHA1_dom"/>
</dbReference>
<dbReference type="InterPro" id="IPR001667">
    <property type="entry name" value="DDH_dom"/>
</dbReference>
<sequence>MMDRILEIIERNRSFLITSHERLDGDALGTELALYAWLCQQGKMADIYNQDATPENYQFLPGSEVILNELPAVGRYDAAFIVDCSDLSRVGRGYEKIADIGTLVNIDHHISNTRFCEVSFVDPRASSAGELLYRLITRKGNPVSRDIATNLYAALLTDTGGFHYGSTGRETLIAAGNLVGWGANPQEISEKIYENNPLAKIRLLARALETLAFDLDGRVGFMVVWRSVLQAVGAIPDYTEGFVDLPRSISGVEVSALFSEQEDGGFKVSFRSKGKVDVERVARAFDGGGHRNASACRIRGDFETVKRRVLDVIQDGF</sequence>
<gene>
    <name evidence="3" type="ORF">SYN_01784</name>
</gene>
<dbReference type="PANTHER" id="PTHR47618:SF1">
    <property type="entry name" value="BIFUNCTIONAL OLIGORIBONUCLEASE AND PAP PHOSPHATASE NRNA"/>
    <property type="match status" value="1"/>
</dbReference>
<dbReference type="RefSeq" id="WP_011418571.1">
    <property type="nucleotide sequence ID" value="NC_007759.1"/>
</dbReference>
<dbReference type="Gene3D" id="3.90.1640.10">
    <property type="entry name" value="inorganic pyrophosphatase (n-terminal core)"/>
    <property type="match status" value="1"/>
</dbReference>
<dbReference type="InterPro" id="IPR038763">
    <property type="entry name" value="DHH_sf"/>
</dbReference>
<protein>
    <submittedName>
        <fullName evidence="3">Phosphoesterase, DHH family protein</fullName>
    </submittedName>
</protein>
<dbReference type="PANTHER" id="PTHR47618">
    <property type="entry name" value="BIFUNCTIONAL OLIGORIBONUCLEASE AND PAP PHOSPHATASE NRNA"/>
    <property type="match status" value="1"/>
</dbReference>
<accession>Q2LWU0</accession>
<dbReference type="GO" id="GO:0003676">
    <property type="term" value="F:nucleic acid binding"/>
    <property type="evidence" value="ECO:0007669"/>
    <property type="project" value="InterPro"/>
</dbReference>
<dbReference type="EMBL" id="CP000252">
    <property type="protein sequence ID" value="ABC78552.1"/>
    <property type="molecule type" value="Genomic_DNA"/>
</dbReference>
<name>Q2LWU0_SYNAS</name>
<dbReference type="HOGENOM" id="CLU_039720_0_0_7"/>
<proteinExistence type="predicted"/>
<dbReference type="Pfam" id="PF02272">
    <property type="entry name" value="DHHA1"/>
    <property type="match status" value="1"/>
</dbReference>
<dbReference type="KEGG" id="sat:SYN_01784"/>
<organism evidence="3 4">
    <name type="scientific">Syntrophus aciditrophicus (strain SB)</name>
    <dbReference type="NCBI Taxonomy" id="56780"/>
    <lineage>
        <taxon>Bacteria</taxon>
        <taxon>Pseudomonadati</taxon>
        <taxon>Thermodesulfobacteriota</taxon>
        <taxon>Syntrophia</taxon>
        <taxon>Syntrophales</taxon>
        <taxon>Syntrophaceae</taxon>
        <taxon>Syntrophus</taxon>
    </lineage>
</organism>
<dbReference type="InParanoid" id="Q2LWU0"/>
<dbReference type="InterPro" id="IPR051319">
    <property type="entry name" value="Oligoribo/pAp-PDE_c-di-AMP_PDE"/>
</dbReference>
<dbReference type="STRING" id="56780.SYN_01784"/>
<dbReference type="Gene3D" id="3.10.310.30">
    <property type="match status" value="1"/>
</dbReference>
<dbReference type="AlphaFoldDB" id="Q2LWU0"/>
<dbReference type="OrthoDB" id="9803668at2"/>
<dbReference type="Proteomes" id="UP000001933">
    <property type="component" value="Chromosome"/>
</dbReference>
<evidence type="ECO:0000313" key="4">
    <source>
        <dbReference type="Proteomes" id="UP000001933"/>
    </source>
</evidence>
<dbReference type="eggNOG" id="COG0618">
    <property type="taxonomic scope" value="Bacteria"/>
</dbReference>
<evidence type="ECO:0000259" key="1">
    <source>
        <dbReference type="Pfam" id="PF01368"/>
    </source>
</evidence>
<reference evidence="3 4" key="1">
    <citation type="journal article" date="2007" name="Proc. Natl. Acad. Sci. U.S.A.">
        <title>The genome of Syntrophus aciditrophicus: life at the thermodynamic limit of microbial growth.</title>
        <authorList>
            <person name="McInerney M.J."/>
            <person name="Rohlin L."/>
            <person name="Mouttaki H."/>
            <person name="Kim U."/>
            <person name="Krupp R.S."/>
            <person name="Rios-Hernandez L."/>
            <person name="Sieber J."/>
            <person name="Struchtemeyer C.G."/>
            <person name="Bhattacharyya A."/>
            <person name="Campbell J.W."/>
            <person name="Gunsalus R.P."/>
        </authorList>
    </citation>
    <scope>NUCLEOTIDE SEQUENCE [LARGE SCALE GENOMIC DNA]</scope>
    <source>
        <strain evidence="3 4">SB</strain>
    </source>
</reference>
<feature type="domain" description="DHHA1" evidence="2">
    <location>
        <begin position="237"/>
        <end position="312"/>
    </location>
</feature>
<dbReference type="Pfam" id="PF01368">
    <property type="entry name" value="DHH"/>
    <property type="match status" value="1"/>
</dbReference>